<dbReference type="InterPro" id="IPR012946">
    <property type="entry name" value="X8"/>
</dbReference>
<keyword evidence="5" id="KW-1185">Reference proteome</keyword>
<name>A0AAW1J6C7_SAPOF</name>
<dbReference type="InterPro" id="IPR044788">
    <property type="entry name" value="X8_dom_prot"/>
</dbReference>
<dbReference type="GO" id="GO:0009506">
    <property type="term" value="C:plasmodesma"/>
    <property type="evidence" value="ECO:0007669"/>
    <property type="project" value="UniProtKB-ARBA"/>
</dbReference>
<feature type="signal peptide" evidence="2">
    <location>
        <begin position="1"/>
        <end position="24"/>
    </location>
</feature>
<evidence type="ECO:0000256" key="2">
    <source>
        <dbReference type="SAM" id="SignalP"/>
    </source>
</evidence>
<dbReference type="Proteomes" id="UP001443914">
    <property type="component" value="Unassembled WGS sequence"/>
</dbReference>
<dbReference type="EMBL" id="JBDFQZ010000008">
    <property type="protein sequence ID" value="KAK9698858.1"/>
    <property type="molecule type" value="Genomic_DNA"/>
</dbReference>
<dbReference type="SMART" id="SM00768">
    <property type="entry name" value="X8"/>
    <property type="match status" value="1"/>
</dbReference>
<dbReference type="PANTHER" id="PTHR31044">
    <property type="entry name" value="BETA-1,3 GLUCANASE"/>
    <property type="match status" value="1"/>
</dbReference>
<organism evidence="4 5">
    <name type="scientific">Saponaria officinalis</name>
    <name type="common">Common soapwort</name>
    <name type="synonym">Lychnis saponaria</name>
    <dbReference type="NCBI Taxonomy" id="3572"/>
    <lineage>
        <taxon>Eukaryota</taxon>
        <taxon>Viridiplantae</taxon>
        <taxon>Streptophyta</taxon>
        <taxon>Embryophyta</taxon>
        <taxon>Tracheophyta</taxon>
        <taxon>Spermatophyta</taxon>
        <taxon>Magnoliopsida</taxon>
        <taxon>eudicotyledons</taxon>
        <taxon>Gunneridae</taxon>
        <taxon>Pentapetalae</taxon>
        <taxon>Caryophyllales</taxon>
        <taxon>Caryophyllaceae</taxon>
        <taxon>Caryophylleae</taxon>
        <taxon>Saponaria</taxon>
    </lineage>
</organism>
<feature type="chain" id="PRO_5043587185" description="X8 domain-containing protein" evidence="2">
    <location>
        <begin position="25"/>
        <end position="115"/>
    </location>
</feature>
<accession>A0AAW1J6C7</accession>
<evidence type="ECO:0000259" key="3">
    <source>
        <dbReference type="SMART" id="SM00768"/>
    </source>
</evidence>
<comment type="caution">
    <text evidence="4">The sequence shown here is derived from an EMBL/GenBank/DDBJ whole genome shotgun (WGS) entry which is preliminary data.</text>
</comment>
<evidence type="ECO:0000313" key="5">
    <source>
        <dbReference type="Proteomes" id="UP001443914"/>
    </source>
</evidence>
<evidence type="ECO:0000313" key="4">
    <source>
        <dbReference type="EMBL" id="KAK9698858.1"/>
    </source>
</evidence>
<dbReference type="AlphaFoldDB" id="A0AAW1J6C7"/>
<sequence>MSRALSHLVFTCFFLLFAKQILLAQGDCKYCATNMLATDQVIQGKLDYVCGQNPSLCDPIKEGGPCYVAKDLRATASYAFNAWYVAGNDCNLEGAAILTASDMKKTFFEETYECY</sequence>
<dbReference type="PANTHER" id="PTHR31044:SF52">
    <property type="entry name" value="OS01G0631500 PROTEIN"/>
    <property type="match status" value="1"/>
</dbReference>
<evidence type="ECO:0000256" key="1">
    <source>
        <dbReference type="ARBA" id="ARBA00022729"/>
    </source>
</evidence>
<gene>
    <name evidence="4" type="ORF">RND81_08G136400</name>
</gene>
<feature type="domain" description="X8" evidence="3">
    <location>
        <begin position="29"/>
        <end position="108"/>
    </location>
</feature>
<reference evidence="4" key="1">
    <citation type="submission" date="2024-03" db="EMBL/GenBank/DDBJ databases">
        <title>WGS assembly of Saponaria officinalis var. Norfolk2.</title>
        <authorList>
            <person name="Jenkins J."/>
            <person name="Shu S."/>
            <person name="Grimwood J."/>
            <person name="Barry K."/>
            <person name="Goodstein D."/>
            <person name="Schmutz J."/>
            <person name="Leebens-Mack J."/>
            <person name="Osbourn A."/>
        </authorList>
    </citation>
    <scope>NUCLEOTIDE SEQUENCE [LARGE SCALE GENOMIC DNA]</scope>
    <source>
        <strain evidence="4">JIC</strain>
    </source>
</reference>
<proteinExistence type="predicted"/>
<dbReference type="Pfam" id="PF07983">
    <property type="entry name" value="X8"/>
    <property type="match status" value="1"/>
</dbReference>
<protein>
    <recommendedName>
        <fullName evidence="3">X8 domain-containing protein</fullName>
    </recommendedName>
</protein>
<keyword evidence="1 2" id="KW-0732">Signal</keyword>